<proteinExistence type="predicted"/>
<protein>
    <submittedName>
        <fullName evidence="1">Uncharacterized protein</fullName>
    </submittedName>
</protein>
<dbReference type="Proteomes" id="UP000034492">
    <property type="component" value="Unassembled WGS sequence"/>
</dbReference>
<dbReference type="AlphaFoldDB" id="A0A0G0ESL2"/>
<comment type="caution">
    <text evidence="1">The sequence shown here is derived from an EMBL/GenBank/DDBJ whole genome shotgun (WGS) entry which is preliminary data.</text>
</comment>
<reference evidence="1 2" key="1">
    <citation type="journal article" date="2015" name="Nature">
        <title>rRNA introns, odd ribosomes, and small enigmatic genomes across a large radiation of phyla.</title>
        <authorList>
            <person name="Brown C.T."/>
            <person name="Hug L.A."/>
            <person name="Thomas B.C."/>
            <person name="Sharon I."/>
            <person name="Castelle C.J."/>
            <person name="Singh A."/>
            <person name="Wilkins M.J."/>
            <person name="Williams K.H."/>
            <person name="Banfield J.F."/>
        </authorList>
    </citation>
    <scope>NUCLEOTIDE SEQUENCE [LARGE SCALE GENOMIC DNA]</scope>
</reference>
<name>A0A0G0ESL2_9BACT</name>
<organism evidence="1 2">
    <name type="scientific">Candidatus Daviesbacteria bacterium GW2011_GWB1_36_5</name>
    <dbReference type="NCBI Taxonomy" id="1618426"/>
    <lineage>
        <taxon>Bacteria</taxon>
        <taxon>Candidatus Daviesiibacteriota</taxon>
    </lineage>
</organism>
<evidence type="ECO:0000313" key="1">
    <source>
        <dbReference type="EMBL" id="KKQ09843.1"/>
    </source>
</evidence>
<accession>A0A0G0ESL2</accession>
<evidence type="ECO:0000313" key="2">
    <source>
        <dbReference type="Proteomes" id="UP000034492"/>
    </source>
</evidence>
<gene>
    <name evidence="1" type="ORF">US19_C0010G0021</name>
</gene>
<sequence>MAANELDLKNYKSPETAVKIRDEWIDTLQDDTMWSADVSEDHILGLSTIPESLSQRLPVNFQQRNWLKFQQFPQEERESGLIYAVSAGNSDILAIVTLGDLGEEMLTRLISTTIYPQGVRIYGETEYIRSFGRQLNKKGEIEVVQDIGFAQIQYDAFINDKLPNVPLAVG</sequence>
<dbReference type="EMBL" id="LBSA01000010">
    <property type="protein sequence ID" value="KKQ09843.1"/>
    <property type="molecule type" value="Genomic_DNA"/>
</dbReference>